<organism evidence="1 2">
    <name type="scientific">Fulvitalea axinellae</name>
    <dbReference type="NCBI Taxonomy" id="1182444"/>
    <lineage>
        <taxon>Bacteria</taxon>
        <taxon>Pseudomonadati</taxon>
        <taxon>Bacteroidota</taxon>
        <taxon>Cytophagia</taxon>
        <taxon>Cytophagales</taxon>
        <taxon>Persicobacteraceae</taxon>
        <taxon>Fulvitalea</taxon>
    </lineage>
</organism>
<dbReference type="RefSeq" id="WP_338396031.1">
    <property type="nucleotide sequence ID" value="NZ_AP025320.1"/>
</dbReference>
<name>A0AAU9CRF3_9BACT</name>
<accession>A0AAU9CRF3</accession>
<keyword evidence="1" id="KW-0614">Plasmid</keyword>
<geneLocation type="plasmid" evidence="1 2">
    <name>pFA6</name>
</geneLocation>
<reference evidence="1 2" key="1">
    <citation type="submission" date="2021-12" db="EMBL/GenBank/DDBJ databases">
        <title>Genome sequencing of bacteria with rrn-lacking chromosome and rrn-plasmid.</title>
        <authorList>
            <person name="Anda M."/>
            <person name="Iwasaki W."/>
        </authorList>
    </citation>
    <scope>NUCLEOTIDE SEQUENCE [LARGE SCALE GENOMIC DNA]</scope>
    <source>
        <strain evidence="1 2">DSM 100852</strain>
        <plasmid evidence="1 2">pFA6</plasmid>
    </source>
</reference>
<keyword evidence="2" id="KW-1185">Reference proteome</keyword>
<sequence length="124" mass="14950">MRDLKHVLIAIRRLEMAQQEYEKSGGLVLQAKRIATAYDKLQKILEDFIHYCDEEHREEGIRFLFHIEDWQVQYNHSMNHAPRSVMDTIKLNLFNHSIPYPEEWVQKIQSEFDEPGWHNDTPSW</sequence>
<dbReference type="KEGG" id="fax:FUAX_51650"/>
<protein>
    <submittedName>
        <fullName evidence="1">Uncharacterized protein</fullName>
    </submittedName>
</protein>
<dbReference type="Proteomes" id="UP001348817">
    <property type="component" value="Plasmid pFA6"/>
</dbReference>
<evidence type="ECO:0000313" key="1">
    <source>
        <dbReference type="EMBL" id="BDD12733.1"/>
    </source>
</evidence>
<dbReference type="AlphaFoldDB" id="A0AAU9CRF3"/>
<proteinExistence type="predicted"/>
<gene>
    <name evidence="1" type="ORF">FUAX_51650</name>
</gene>
<evidence type="ECO:0000313" key="2">
    <source>
        <dbReference type="Proteomes" id="UP001348817"/>
    </source>
</evidence>
<dbReference type="EMBL" id="AP025320">
    <property type="protein sequence ID" value="BDD12733.1"/>
    <property type="molecule type" value="Genomic_DNA"/>
</dbReference>